<evidence type="ECO:0000313" key="4">
    <source>
        <dbReference type="Proteomes" id="UP000481858"/>
    </source>
</evidence>
<evidence type="ECO:0000259" key="2">
    <source>
        <dbReference type="Pfam" id="PF25139"/>
    </source>
</evidence>
<sequence>MKFTSILITALGLATSSTAWDVTAYPYVSECNVLSDGSYRVYRGTDSETCHNMGGGDAGASCRQFHYGGGSYEDCSSELITPASVQVGGSPQCKFYSHTNCRGIETTIEPDGGNVCSEGAYLSWACNT</sequence>
<evidence type="ECO:0000256" key="1">
    <source>
        <dbReference type="SAM" id="SignalP"/>
    </source>
</evidence>
<keyword evidence="4" id="KW-1185">Reference proteome</keyword>
<feature type="domain" description="Secreted LysM effector LysM C-terminal" evidence="2">
    <location>
        <begin position="20"/>
        <end position="109"/>
    </location>
</feature>
<accession>A0A7C8J1K8</accession>
<dbReference type="InterPro" id="IPR057277">
    <property type="entry name" value="LysM_C"/>
</dbReference>
<feature type="chain" id="PRO_5028826892" description="Secreted LysM effector LysM C-terminal domain-containing protein" evidence="1">
    <location>
        <begin position="20"/>
        <end position="128"/>
    </location>
</feature>
<organism evidence="3 4">
    <name type="scientific">Xylaria multiplex</name>
    <dbReference type="NCBI Taxonomy" id="323545"/>
    <lineage>
        <taxon>Eukaryota</taxon>
        <taxon>Fungi</taxon>
        <taxon>Dikarya</taxon>
        <taxon>Ascomycota</taxon>
        <taxon>Pezizomycotina</taxon>
        <taxon>Sordariomycetes</taxon>
        <taxon>Xylariomycetidae</taxon>
        <taxon>Xylariales</taxon>
        <taxon>Xylariaceae</taxon>
        <taxon>Xylaria</taxon>
    </lineage>
</organism>
<keyword evidence="1" id="KW-0732">Signal</keyword>
<comment type="caution">
    <text evidence="3">The sequence shown here is derived from an EMBL/GenBank/DDBJ whole genome shotgun (WGS) entry which is preliminary data.</text>
</comment>
<name>A0A7C8J1K8_9PEZI</name>
<protein>
    <recommendedName>
        <fullName evidence="2">Secreted LysM effector LysM C-terminal domain-containing protein</fullName>
    </recommendedName>
</protein>
<dbReference type="AlphaFoldDB" id="A0A7C8J1K8"/>
<dbReference type="EMBL" id="WUBL01000011">
    <property type="protein sequence ID" value="KAF2971702.1"/>
    <property type="molecule type" value="Genomic_DNA"/>
</dbReference>
<gene>
    <name evidence="3" type="ORF">GQX73_g1826</name>
</gene>
<evidence type="ECO:0000313" key="3">
    <source>
        <dbReference type="EMBL" id="KAF2971702.1"/>
    </source>
</evidence>
<reference evidence="3 4" key="1">
    <citation type="submission" date="2019-12" db="EMBL/GenBank/DDBJ databases">
        <title>Draft genome sequence of the ascomycete Xylaria multiplex DSM 110363.</title>
        <authorList>
            <person name="Buettner E."/>
            <person name="Kellner H."/>
        </authorList>
    </citation>
    <scope>NUCLEOTIDE SEQUENCE [LARGE SCALE GENOMIC DNA]</scope>
    <source>
        <strain evidence="3 4">DSM 110363</strain>
    </source>
</reference>
<dbReference type="InParanoid" id="A0A7C8J1K8"/>
<feature type="signal peptide" evidence="1">
    <location>
        <begin position="1"/>
        <end position="19"/>
    </location>
</feature>
<dbReference type="Pfam" id="PF25139">
    <property type="entry name" value="LysM14_C"/>
    <property type="match status" value="1"/>
</dbReference>
<proteinExistence type="predicted"/>
<dbReference type="Proteomes" id="UP000481858">
    <property type="component" value="Unassembled WGS sequence"/>
</dbReference>
<dbReference type="OrthoDB" id="5402146at2759"/>